<dbReference type="GO" id="GO:0005524">
    <property type="term" value="F:ATP binding"/>
    <property type="evidence" value="ECO:0007669"/>
    <property type="project" value="UniProtKB-KW"/>
</dbReference>
<feature type="domain" description="ABC transporter" evidence="9">
    <location>
        <begin position="253"/>
        <end position="502"/>
    </location>
</feature>
<keyword evidence="2" id="KW-0813">Transport</keyword>
<organism evidence="10 11">
    <name type="scientific">Enterocloster lavalensis</name>
    <dbReference type="NCBI Taxonomy" id="460384"/>
    <lineage>
        <taxon>Bacteria</taxon>
        <taxon>Bacillati</taxon>
        <taxon>Bacillota</taxon>
        <taxon>Clostridia</taxon>
        <taxon>Lachnospirales</taxon>
        <taxon>Lachnospiraceae</taxon>
        <taxon>Enterocloster</taxon>
    </lineage>
</organism>
<proteinExistence type="predicted"/>
<evidence type="ECO:0000256" key="3">
    <source>
        <dbReference type="ARBA" id="ARBA00022475"/>
    </source>
</evidence>
<comment type="subcellular location">
    <subcellularLocation>
        <location evidence="1">Cell membrane</location>
        <topology evidence="1">Peripheral membrane protein</topology>
    </subcellularLocation>
</comment>
<evidence type="ECO:0000313" key="10">
    <source>
        <dbReference type="EMBL" id="SET69504.1"/>
    </source>
</evidence>
<dbReference type="SUPFAM" id="SSF52540">
    <property type="entry name" value="P-loop containing nucleoside triphosphate hydrolases"/>
    <property type="match status" value="2"/>
</dbReference>
<name>A0A1I0GEM3_9FIRM</name>
<keyword evidence="3" id="KW-1003">Cell membrane</keyword>
<dbReference type="EMBL" id="FOIM01000011">
    <property type="protein sequence ID" value="SET69504.1"/>
    <property type="molecule type" value="Genomic_DNA"/>
</dbReference>
<dbReference type="CDD" id="cd03215">
    <property type="entry name" value="ABC_Carb_Monos_II"/>
    <property type="match status" value="1"/>
</dbReference>
<dbReference type="Pfam" id="PF00005">
    <property type="entry name" value="ABC_tran"/>
    <property type="match status" value="2"/>
</dbReference>
<dbReference type="GO" id="GO:0005886">
    <property type="term" value="C:plasma membrane"/>
    <property type="evidence" value="ECO:0007669"/>
    <property type="project" value="UniProtKB-SubCell"/>
</dbReference>
<dbReference type="CDD" id="cd03216">
    <property type="entry name" value="ABC_Carb_Monos_I"/>
    <property type="match status" value="1"/>
</dbReference>
<dbReference type="Gene3D" id="3.40.50.300">
    <property type="entry name" value="P-loop containing nucleotide triphosphate hydrolases"/>
    <property type="match status" value="2"/>
</dbReference>
<evidence type="ECO:0000256" key="6">
    <source>
        <dbReference type="ARBA" id="ARBA00022840"/>
    </source>
</evidence>
<dbReference type="GO" id="GO:0016887">
    <property type="term" value="F:ATP hydrolysis activity"/>
    <property type="evidence" value="ECO:0007669"/>
    <property type="project" value="InterPro"/>
</dbReference>
<dbReference type="FunFam" id="3.40.50.300:FF:000127">
    <property type="entry name" value="Ribose import ATP-binding protein RbsA"/>
    <property type="match status" value="1"/>
</dbReference>
<dbReference type="InterPro" id="IPR017871">
    <property type="entry name" value="ABC_transporter-like_CS"/>
</dbReference>
<evidence type="ECO:0000256" key="4">
    <source>
        <dbReference type="ARBA" id="ARBA00022737"/>
    </source>
</evidence>
<dbReference type="PROSITE" id="PS00211">
    <property type="entry name" value="ABC_TRANSPORTER_1"/>
    <property type="match status" value="1"/>
</dbReference>
<keyword evidence="4" id="KW-0677">Repeat</keyword>
<protein>
    <submittedName>
        <fullName evidence="10">Ribose transport system ATP-binding protein</fullName>
    </submittedName>
</protein>
<evidence type="ECO:0000259" key="9">
    <source>
        <dbReference type="PROSITE" id="PS50893"/>
    </source>
</evidence>
<dbReference type="InterPro" id="IPR027417">
    <property type="entry name" value="P-loop_NTPase"/>
</dbReference>
<evidence type="ECO:0000256" key="5">
    <source>
        <dbReference type="ARBA" id="ARBA00022741"/>
    </source>
</evidence>
<dbReference type="PROSITE" id="PS50893">
    <property type="entry name" value="ABC_TRANSPORTER_2"/>
    <property type="match status" value="2"/>
</dbReference>
<dbReference type="AlphaFoldDB" id="A0A1I0GEM3"/>
<dbReference type="PANTHER" id="PTHR43790:SF9">
    <property type="entry name" value="GALACTOFURANOSE TRANSPORTER ATP-BINDING PROTEIN YTFR"/>
    <property type="match status" value="1"/>
</dbReference>
<dbReference type="RefSeq" id="WP_092364060.1">
    <property type="nucleotide sequence ID" value="NZ_CAKXUV010000004.1"/>
</dbReference>
<evidence type="ECO:0000256" key="8">
    <source>
        <dbReference type="ARBA" id="ARBA00023136"/>
    </source>
</evidence>
<dbReference type="Proteomes" id="UP000198508">
    <property type="component" value="Unassembled WGS sequence"/>
</dbReference>
<dbReference type="InterPro" id="IPR050107">
    <property type="entry name" value="ABC_carbohydrate_import_ATPase"/>
</dbReference>
<reference evidence="11" key="1">
    <citation type="submission" date="2016-10" db="EMBL/GenBank/DDBJ databases">
        <authorList>
            <person name="Varghese N."/>
            <person name="Submissions S."/>
        </authorList>
    </citation>
    <scope>NUCLEOTIDE SEQUENCE [LARGE SCALE GENOMIC DNA]</scope>
    <source>
        <strain evidence="11">NLAE-zl-G277</strain>
    </source>
</reference>
<keyword evidence="7" id="KW-1278">Translocase</keyword>
<keyword evidence="5" id="KW-0547">Nucleotide-binding</keyword>
<keyword evidence="8" id="KW-0472">Membrane</keyword>
<gene>
    <name evidence="10" type="ORF">SAMN05216313_111131</name>
</gene>
<dbReference type="InterPro" id="IPR003439">
    <property type="entry name" value="ABC_transporter-like_ATP-bd"/>
</dbReference>
<evidence type="ECO:0000256" key="1">
    <source>
        <dbReference type="ARBA" id="ARBA00004202"/>
    </source>
</evidence>
<evidence type="ECO:0000256" key="7">
    <source>
        <dbReference type="ARBA" id="ARBA00022967"/>
    </source>
</evidence>
<dbReference type="STRING" id="460384.SAMN05216313_111131"/>
<accession>A0A1I0GEM3</accession>
<dbReference type="PANTHER" id="PTHR43790">
    <property type="entry name" value="CARBOHYDRATE TRANSPORT ATP-BINDING PROTEIN MG119-RELATED"/>
    <property type="match status" value="1"/>
</dbReference>
<feature type="domain" description="ABC transporter" evidence="9">
    <location>
        <begin position="8"/>
        <end position="244"/>
    </location>
</feature>
<evidence type="ECO:0000256" key="2">
    <source>
        <dbReference type="ARBA" id="ARBA00022448"/>
    </source>
</evidence>
<sequence length="507" mass="55966">MEQKGVLLEVKHIYKSFSGVPVLRDLGFAIKKGEIHALMGENGAGKSTVIKIITGVYTKDSGEIVYEGREVPINSRSDAAKLGISTIFQELSLIPTLTVAENIFLGRERTGPFGAIRKKERQKLVEELIAAYDFPLSAHELVENLSIAQKQLVEILKALSVDASLMIMDEPTASLTTTESQHLFRIIRELAAKGVSILYISHRMEEVYQLSDTITVLRDGCKVGTYARDEVTPEDIIRYMIGKDIEDKESYAKPSENEGKTPILEVEHLRIPGVIEDVSFQVYPGEVLGLSGLIGSGRTEIVRAIFGADRTASGMVKIRGRKLSLRSIGEAVENGIGYVPEDRGQEGFVPLMSIKQNIISCNFDWISRKRLFTDADKEKQVADQAVKTFNIKPARPDQLVINLSGGNQQKVVLGKWLERELTLLMVDEPTAGVDVGAKDEIYHLIHQLVQTGSAVLLVSSDLNELLKLSNRILVLRGGYIIRELPGGSVNEEQILTIASGLGEEEMR</sequence>
<dbReference type="SMART" id="SM00382">
    <property type="entry name" value="AAA"/>
    <property type="match status" value="2"/>
</dbReference>
<evidence type="ECO:0000313" key="11">
    <source>
        <dbReference type="Proteomes" id="UP000198508"/>
    </source>
</evidence>
<keyword evidence="11" id="KW-1185">Reference proteome</keyword>
<keyword evidence="6 10" id="KW-0067">ATP-binding</keyword>
<dbReference type="InterPro" id="IPR003593">
    <property type="entry name" value="AAA+_ATPase"/>
</dbReference>